<name>A0A6N7WAJ5_9ACTO</name>
<dbReference type="SMART" id="SM00079">
    <property type="entry name" value="PBPe"/>
    <property type="match status" value="1"/>
</dbReference>
<evidence type="ECO:0000259" key="7">
    <source>
        <dbReference type="SMART" id="SM00079"/>
    </source>
</evidence>
<dbReference type="PROSITE" id="PS01039">
    <property type="entry name" value="SBP_BACTERIAL_3"/>
    <property type="match status" value="1"/>
</dbReference>
<dbReference type="SMART" id="SM00062">
    <property type="entry name" value="PBPb"/>
    <property type="match status" value="1"/>
</dbReference>
<comment type="similarity">
    <text evidence="2 4">Belongs to the bacterial solute-binding protein 3 family.</text>
</comment>
<evidence type="ECO:0000313" key="9">
    <source>
        <dbReference type="Proteomes" id="UP000470875"/>
    </source>
</evidence>
<dbReference type="GO" id="GO:0030313">
    <property type="term" value="C:cell envelope"/>
    <property type="evidence" value="ECO:0007669"/>
    <property type="project" value="UniProtKB-SubCell"/>
</dbReference>
<dbReference type="Proteomes" id="UP000470875">
    <property type="component" value="Unassembled WGS sequence"/>
</dbReference>
<feature type="domain" description="Solute-binding protein family 3/N-terminal" evidence="6">
    <location>
        <begin position="42"/>
        <end position="262"/>
    </location>
</feature>
<dbReference type="InterPro" id="IPR001638">
    <property type="entry name" value="Solute-binding_3/MltF_N"/>
</dbReference>
<accession>A0A6N7WAJ5</accession>
<dbReference type="PANTHER" id="PTHR35936">
    <property type="entry name" value="MEMBRANE-BOUND LYTIC MUREIN TRANSGLYCOSYLASE F"/>
    <property type="match status" value="1"/>
</dbReference>
<protein>
    <submittedName>
        <fullName evidence="8">Transporter substrate-binding domain-containing protein</fullName>
    </submittedName>
</protein>
<dbReference type="EMBL" id="VULO01000014">
    <property type="protein sequence ID" value="MSS85236.1"/>
    <property type="molecule type" value="Genomic_DNA"/>
</dbReference>
<dbReference type="GO" id="GO:0015276">
    <property type="term" value="F:ligand-gated monoatomic ion channel activity"/>
    <property type="evidence" value="ECO:0007669"/>
    <property type="project" value="InterPro"/>
</dbReference>
<dbReference type="InterPro" id="IPR001320">
    <property type="entry name" value="Iontro_rcpt_C"/>
</dbReference>
<dbReference type="PANTHER" id="PTHR35936:SF34">
    <property type="entry name" value="ABC TRANSPORTER EXTRACELLULAR-BINDING PROTEIN YCKB-RELATED"/>
    <property type="match status" value="1"/>
</dbReference>
<dbReference type="Pfam" id="PF00497">
    <property type="entry name" value="SBP_bac_3"/>
    <property type="match status" value="1"/>
</dbReference>
<dbReference type="Gene3D" id="3.40.190.10">
    <property type="entry name" value="Periplasmic binding protein-like II"/>
    <property type="match status" value="2"/>
</dbReference>
<organism evidence="8 9">
    <name type="scientific">Scrofimicrobium canadense</name>
    <dbReference type="NCBI Taxonomy" id="2652290"/>
    <lineage>
        <taxon>Bacteria</taxon>
        <taxon>Bacillati</taxon>
        <taxon>Actinomycetota</taxon>
        <taxon>Actinomycetes</taxon>
        <taxon>Actinomycetales</taxon>
        <taxon>Actinomycetaceae</taxon>
        <taxon>Scrofimicrobium</taxon>
    </lineage>
</organism>
<dbReference type="AlphaFoldDB" id="A0A6N7WAJ5"/>
<sequence length="265" mass="28146">MKKTILYSATAIAALALAGCSSSQAQPNQSTTEEQSNSSAEVITFGTEGTYAPFTFHDTESGELIGYDVEVAQAVAAKLGAEAQFHEVKWDGIFAGLESGRYDVVANQVAITPEREEIYSFSAPYAVSNPVLIVPADDTSITSVDSVKGKKSAQSVTSNWAELARNAGAEVVPVDGFTEAVAALRDGRVDVTFNDNLAVLEYFATTGDDSVKVGAEVPEDKSRQGFAFLKDSELAPKFTQALEELKADGTLAKIGEKYFGTDISE</sequence>
<evidence type="ECO:0000256" key="3">
    <source>
        <dbReference type="ARBA" id="ARBA00022729"/>
    </source>
</evidence>
<dbReference type="SUPFAM" id="SSF53850">
    <property type="entry name" value="Periplasmic binding protein-like II"/>
    <property type="match status" value="1"/>
</dbReference>
<evidence type="ECO:0000256" key="1">
    <source>
        <dbReference type="ARBA" id="ARBA00004196"/>
    </source>
</evidence>
<evidence type="ECO:0000259" key="6">
    <source>
        <dbReference type="SMART" id="SM00062"/>
    </source>
</evidence>
<dbReference type="RefSeq" id="WP_154546314.1">
    <property type="nucleotide sequence ID" value="NZ_VULO01000014.1"/>
</dbReference>
<feature type="chain" id="PRO_5027120315" evidence="5">
    <location>
        <begin position="26"/>
        <end position="265"/>
    </location>
</feature>
<dbReference type="GO" id="GO:0016020">
    <property type="term" value="C:membrane"/>
    <property type="evidence" value="ECO:0007669"/>
    <property type="project" value="InterPro"/>
</dbReference>
<proteinExistence type="inferred from homology"/>
<feature type="signal peptide" evidence="5">
    <location>
        <begin position="1"/>
        <end position="25"/>
    </location>
</feature>
<evidence type="ECO:0000256" key="4">
    <source>
        <dbReference type="RuleBase" id="RU003744"/>
    </source>
</evidence>
<evidence type="ECO:0000256" key="2">
    <source>
        <dbReference type="ARBA" id="ARBA00010333"/>
    </source>
</evidence>
<dbReference type="InterPro" id="IPR018313">
    <property type="entry name" value="SBP_3_CS"/>
</dbReference>
<evidence type="ECO:0000313" key="8">
    <source>
        <dbReference type="EMBL" id="MSS85236.1"/>
    </source>
</evidence>
<gene>
    <name evidence="8" type="ORF">FYJ24_10815</name>
</gene>
<evidence type="ECO:0000256" key="5">
    <source>
        <dbReference type="SAM" id="SignalP"/>
    </source>
</evidence>
<dbReference type="PROSITE" id="PS51257">
    <property type="entry name" value="PROKAR_LIPOPROTEIN"/>
    <property type="match status" value="1"/>
</dbReference>
<comment type="caution">
    <text evidence="8">The sequence shown here is derived from an EMBL/GenBank/DDBJ whole genome shotgun (WGS) entry which is preliminary data.</text>
</comment>
<reference evidence="8 9" key="1">
    <citation type="submission" date="2019-08" db="EMBL/GenBank/DDBJ databases">
        <title>In-depth cultivation of the pig gut microbiome towards novel bacterial diversity and tailored functional studies.</title>
        <authorList>
            <person name="Wylensek D."/>
            <person name="Hitch T.C.A."/>
            <person name="Clavel T."/>
        </authorList>
    </citation>
    <scope>NUCLEOTIDE SEQUENCE [LARGE SCALE GENOMIC DNA]</scope>
    <source>
        <strain evidence="8 9">WB03_NA08</strain>
    </source>
</reference>
<feature type="domain" description="Ionotropic glutamate receptor C-terminal" evidence="7">
    <location>
        <begin position="42"/>
        <end position="261"/>
    </location>
</feature>
<keyword evidence="3 5" id="KW-0732">Signal</keyword>
<keyword evidence="9" id="KW-1185">Reference proteome</keyword>
<comment type="subcellular location">
    <subcellularLocation>
        <location evidence="1">Cell envelope</location>
    </subcellularLocation>
</comment>